<evidence type="ECO:0000256" key="5">
    <source>
        <dbReference type="ARBA" id="ARBA00022793"/>
    </source>
</evidence>
<dbReference type="RefSeq" id="WP_121008517.1">
    <property type="nucleotide sequence ID" value="NZ_RBXO01000001.1"/>
</dbReference>
<accession>A0A495W7J6</accession>
<evidence type="ECO:0000256" key="4">
    <source>
        <dbReference type="ARBA" id="ARBA00022631"/>
    </source>
</evidence>
<comment type="caution">
    <text evidence="8">The sequence shown here is derived from an EMBL/GenBank/DDBJ whole genome shotgun (WGS) entry which is preliminary data.</text>
</comment>
<dbReference type="GO" id="GO:0051997">
    <property type="term" value="F:2-oxo-4-hydroxy-4-carboxy-5-ureidoimidazoline decarboxylase activity"/>
    <property type="evidence" value="ECO:0007669"/>
    <property type="project" value="UniProtKB-EC"/>
</dbReference>
<dbReference type="EMBL" id="RBXO01000001">
    <property type="protein sequence ID" value="RKT57060.1"/>
    <property type="molecule type" value="Genomic_DNA"/>
</dbReference>
<keyword evidence="6" id="KW-0456">Lyase</keyword>
<dbReference type="Proteomes" id="UP000282084">
    <property type="component" value="Unassembled WGS sequence"/>
</dbReference>
<dbReference type="OrthoDB" id="5243781at2"/>
<evidence type="ECO:0000313" key="8">
    <source>
        <dbReference type="EMBL" id="RKT57060.1"/>
    </source>
</evidence>
<keyword evidence="9" id="KW-1185">Reference proteome</keyword>
<keyword evidence="5" id="KW-0210">Decarboxylase</keyword>
<dbReference type="InterPro" id="IPR036778">
    <property type="entry name" value="OHCU_decarboxylase_sf"/>
</dbReference>
<dbReference type="PANTHER" id="PTHR43466:SF1">
    <property type="entry name" value="2-OXO-4-HYDROXY-4-CARBOXY-5-UREIDOIMIDAZOLINE DECARBOXYLASE-RELATED"/>
    <property type="match status" value="1"/>
</dbReference>
<dbReference type="GO" id="GO:0006144">
    <property type="term" value="P:purine nucleobase metabolic process"/>
    <property type="evidence" value="ECO:0007669"/>
    <property type="project" value="UniProtKB-KW"/>
</dbReference>
<dbReference type="GO" id="GO:0019628">
    <property type="term" value="P:urate catabolic process"/>
    <property type="evidence" value="ECO:0007669"/>
    <property type="project" value="TreeGrafter"/>
</dbReference>
<dbReference type="SUPFAM" id="SSF158694">
    <property type="entry name" value="UraD-Like"/>
    <property type="match status" value="1"/>
</dbReference>
<evidence type="ECO:0000313" key="9">
    <source>
        <dbReference type="Proteomes" id="UP000282084"/>
    </source>
</evidence>
<name>A0A495W7J6_9PSEU</name>
<dbReference type="Pfam" id="PF09349">
    <property type="entry name" value="OHCU_decarbox"/>
    <property type="match status" value="1"/>
</dbReference>
<organism evidence="8 9">
    <name type="scientific">Saccharothrix australiensis</name>
    <dbReference type="NCBI Taxonomy" id="2072"/>
    <lineage>
        <taxon>Bacteria</taxon>
        <taxon>Bacillati</taxon>
        <taxon>Actinomycetota</taxon>
        <taxon>Actinomycetes</taxon>
        <taxon>Pseudonocardiales</taxon>
        <taxon>Pseudonocardiaceae</taxon>
        <taxon>Saccharothrix</taxon>
    </lineage>
</organism>
<evidence type="ECO:0000256" key="1">
    <source>
        <dbReference type="ARBA" id="ARBA00001163"/>
    </source>
</evidence>
<comment type="pathway">
    <text evidence="2">Purine metabolism; urate degradation; (S)-allantoin from urate: step 3/3.</text>
</comment>
<dbReference type="EC" id="4.1.1.97" evidence="3"/>
<dbReference type="NCBIfam" id="NF010372">
    <property type="entry name" value="PRK13798.1"/>
    <property type="match status" value="1"/>
</dbReference>
<evidence type="ECO:0000259" key="7">
    <source>
        <dbReference type="Pfam" id="PF09349"/>
    </source>
</evidence>
<gene>
    <name evidence="8" type="ORF">C8E97_5774</name>
</gene>
<protein>
    <recommendedName>
        <fullName evidence="3">2-oxo-4-hydroxy-4-carboxy-5-ureidoimidazoline decarboxylase</fullName>
        <ecNumber evidence="3">4.1.1.97</ecNumber>
    </recommendedName>
</protein>
<dbReference type="PANTHER" id="PTHR43466">
    <property type="entry name" value="2-OXO-4-HYDROXY-4-CARBOXY-5-UREIDOIMIDAZOLINE DECARBOXYLASE-RELATED"/>
    <property type="match status" value="1"/>
</dbReference>
<dbReference type="InterPro" id="IPR018020">
    <property type="entry name" value="OHCU_decarboxylase"/>
</dbReference>
<reference evidence="8 9" key="1">
    <citation type="submission" date="2018-10" db="EMBL/GenBank/DDBJ databases">
        <title>Sequencing the genomes of 1000 actinobacteria strains.</title>
        <authorList>
            <person name="Klenk H.-P."/>
        </authorList>
    </citation>
    <scope>NUCLEOTIDE SEQUENCE [LARGE SCALE GENOMIC DNA]</scope>
    <source>
        <strain evidence="8 9">DSM 43800</strain>
    </source>
</reference>
<evidence type="ECO:0000256" key="6">
    <source>
        <dbReference type="ARBA" id="ARBA00023239"/>
    </source>
</evidence>
<proteinExistence type="predicted"/>
<comment type="catalytic activity">
    <reaction evidence="1">
        <text>5-hydroxy-2-oxo-4-ureido-2,5-dihydro-1H-imidazole-5-carboxylate + H(+) = (S)-allantoin + CO2</text>
        <dbReference type="Rhea" id="RHEA:26301"/>
        <dbReference type="ChEBI" id="CHEBI:15378"/>
        <dbReference type="ChEBI" id="CHEBI:15678"/>
        <dbReference type="ChEBI" id="CHEBI:16526"/>
        <dbReference type="ChEBI" id="CHEBI:58639"/>
        <dbReference type="EC" id="4.1.1.97"/>
    </reaction>
</comment>
<dbReference type="Gene3D" id="1.10.3330.10">
    <property type="entry name" value="Oxo-4-hydroxy-4-carboxy-5-ureidoimidazoline decarboxylase"/>
    <property type="match status" value="1"/>
</dbReference>
<dbReference type="NCBIfam" id="TIGR03180">
    <property type="entry name" value="UraD_2"/>
    <property type="match status" value="1"/>
</dbReference>
<evidence type="ECO:0000256" key="2">
    <source>
        <dbReference type="ARBA" id="ARBA00004754"/>
    </source>
</evidence>
<evidence type="ECO:0000256" key="3">
    <source>
        <dbReference type="ARBA" id="ARBA00012257"/>
    </source>
</evidence>
<keyword evidence="4" id="KW-0659">Purine metabolism</keyword>
<dbReference type="AlphaFoldDB" id="A0A495W7J6"/>
<feature type="domain" description="Oxo-4-hydroxy-4-carboxy-5-ureidoimidazoline decarboxylase" evidence="7">
    <location>
        <begin position="8"/>
        <end position="156"/>
    </location>
</feature>
<dbReference type="InterPro" id="IPR017595">
    <property type="entry name" value="OHCU_decarboxylase-2"/>
</dbReference>
<sequence length="173" mass="18434">MPDLDGFNSAPPEELRPLLAACLAVPRWVDAVLAGRPYASVDELVAAGDRAAQLDDDEVLAAIAAHPRIGERAAHDGVAARWSAEEQSGAGAAADRLRAANRAYEDRFGHGYLVCATGLSADRVLVDLTSRLANSPEDELRVANRELAAIAALRLRKALRPTTREGADRWASS</sequence>